<sequence>MLSDIDQVDVYSDLKRPRPSIDESLVASTDSVLLSSTDQRELLLDEQKQKNSPARKHKKHKNQSLASEKLVRFALPNGPAPCSGNSCSEDDDEVRESPDSDDEDSAGSPSVLRKTSSRVTDSSTQHPHSASPLLESLLKDLSDEALDESTAHIDTNNVLDALLFQTRRRRSLPTVQSPGGDYEMVYREKLERQSLGDSILIDDTGSMTPMKFKATLNEEDFTDLLPPLSPDCGYDSLSEMVSSPDEYDCYGSAPQLSVIVEDPLEEEKFISKKQTLIQNGDATAQPLVAEGNVLQTVKAPHDVVDGKTSNAKHFLASAEELDNFTTVRL</sequence>
<feature type="compositionally biased region" description="Polar residues" evidence="1">
    <location>
        <begin position="113"/>
        <end position="128"/>
    </location>
</feature>
<evidence type="ECO:0000313" key="2">
    <source>
        <dbReference type="Proteomes" id="UP000694867"/>
    </source>
</evidence>
<reference evidence="3" key="1">
    <citation type="submission" date="2025-08" db="UniProtKB">
        <authorList>
            <consortium name="RefSeq"/>
        </authorList>
    </citation>
    <scope>IDENTIFICATION</scope>
</reference>
<organism evidence="2 3">
    <name type="scientific">Galendromus occidentalis</name>
    <name type="common">western predatory mite</name>
    <dbReference type="NCBI Taxonomy" id="34638"/>
    <lineage>
        <taxon>Eukaryota</taxon>
        <taxon>Metazoa</taxon>
        <taxon>Ecdysozoa</taxon>
        <taxon>Arthropoda</taxon>
        <taxon>Chelicerata</taxon>
        <taxon>Arachnida</taxon>
        <taxon>Acari</taxon>
        <taxon>Parasitiformes</taxon>
        <taxon>Mesostigmata</taxon>
        <taxon>Gamasina</taxon>
        <taxon>Phytoseioidea</taxon>
        <taxon>Phytoseiidae</taxon>
        <taxon>Typhlodrominae</taxon>
        <taxon>Galendromus</taxon>
    </lineage>
</organism>
<evidence type="ECO:0000313" key="3">
    <source>
        <dbReference type="RefSeq" id="XP_018494929.1"/>
    </source>
</evidence>
<name>A0AAJ7L5N9_9ACAR</name>
<evidence type="ECO:0000256" key="1">
    <source>
        <dbReference type="SAM" id="MobiDB-lite"/>
    </source>
</evidence>
<feature type="region of interest" description="Disordered" evidence="1">
    <location>
        <begin position="1"/>
        <end position="20"/>
    </location>
</feature>
<dbReference type="GeneID" id="100907659"/>
<feature type="compositionally biased region" description="Acidic residues" evidence="1">
    <location>
        <begin position="88"/>
        <end position="105"/>
    </location>
</feature>
<feature type="compositionally biased region" description="Basic residues" evidence="1">
    <location>
        <begin position="53"/>
        <end position="62"/>
    </location>
</feature>
<feature type="region of interest" description="Disordered" evidence="1">
    <location>
        <begin position="44"/>
        <end position="132"/>
    </location>
</feature>
<dbReference type="AlphaFoldDB" id="A0AAJ7L5N9"/>
<dbReference type="KEGG" id="goe:100907659"/>
<dbReference type="Proteomes" id="UP000694867">
    <property type="component" value="Unplaced"/>
</dbReference>
<proteinExistence type="predicted"/>
<dbReference type="RefSeq" id="XP_018494929.1">
    <property type="nucleotide sequence ID" value="XM_018639413.1"/>
</dbReference>
<accession>A0AAJ7L5N9</accession>
<protein>
    <submittedName>
        <fullName evidence="3">Uncharacterized protein LOC100907659 isoform X1</fullName>
    </submittedName>
</protein>
<gene>
    <name evidence="3" type="primary">LOC100907659</name>
</gene>
<keyword evidence="2" id="KW-1185">Reference proteome</keyword>